<accession>A0A0V0XTU2</accession>
<organism evidence="1 2">
    <name type="scientific">Trichinella pseudospiralis</name>
    <name type="common">Parasitic roundworm</name>
    <dbReference type="NCBI Taxonomy" id="6337"/>
    <lineage>
        <taxon>Eukaryota</taxon>
        <taxon>Metazoa</taxon>
        <taxon>Ecdysozoa</taxon>
        <taxon>Nematoda</taxon>
        <taxon>Enoplea</taxon>
        <taxon>Dorylaimia</taxon>
        <taxon>Trichinellida</taxon>
        <taxon>Trichinellidae</taxon>
        <taxon>Trichinella</taxon>
    </lineage>
</organism>
<sequence length="75" mass="9021">MFLKRQIRTVFDLMFPQGIDNLEEQTKKTENTSGNRADHQFKISETVIVRDYTCDRKLWQEGVIVRQKEQVTWFV</sequence>
<proteinExistence type="predicted"/>
<protein>
    <submittedName>
        <fullName evidence="1">Uncharacterized protein</fullName>
    </submittedName>
</protein>
<comment type="caution">
    <text evidence="1">The sequence shown here is derived from an EMBL/GenBank/DDBJ whole genome shotgun (WGS) entry which is preliminary data.</text>
</comment>
<evidence type="ECO:0000313" key="1">
    <source>
        <dbReference type="EMBL" id="KRX91480.1"/>
    </source>
</evidence>
<dbReference type="EMBL" id="JYDU01000136">
    <property type="protein sequence ID" value="KRX91480.1"/>
    <property type="molecule type" value="Genomic_DNA"/>
</dbReference>
<evidence type="ECO:0000313" key="2">
    <source>
        <dbReference type="Proteomes" id="UP000054815"/>
    </source>
</evidence>
<dbReference type="AlphaFoldDB" id="A0A0V0XTU2"/>
<reference evidence="1 2" key="1">
    <citation type="submission" date="2015-01" db="EMBL/GenBank/DDBJ databases">
        <title>Evolution of Trichinella species and genotypes.</title>
        <authorList>
            <person name="Korhonen P.K."/>
            <person name="Edoardo P."/>
            <person name="Giuseppe L.R."/>
            <person name="Gasser R.B."/>
        </authorList>
    </citation>
    <scope>NUCLEOTIDE SEQUENCE [LARGE SCALE GENOMIC DNA]</scope>
    <source>
        <strain evidence="1">ISS141</strain>
    </source>
</reference>
<gene>
    <name evidence="1" type="ORF">T4E_735</name>
</gene>
<dbReference type="Proteomes" id="UP000054815">
    <property type="component" value="Unassembled WGS sequence"/>
</dbReference>
<name>A0A0V0XTU2_TRIPS</name>
<dbReference type="STRING" id="6337.A0A0V0XTU2"/>